<dbReference type="Proteomes" id="UP000536179">
    <property type="component" value="Unassembled WGS sequence"/>
</dbReference>
<evidence type="ECO:0000313" key="1">
    <source>
        <dbReference type="EMBL" id="MBB3207216.1"/>
    </source>
</evidence>
<reference evidence="1 2" key="1">
    <citation type="submission" date="2020-08" db="EMBL/GenBank/DDBJ databases">
        <title>Genomic Encyclopedia of Type Strains, Phase III (KMG-III): the genomes of soil and plant-associated and newly described type strains.</title>
        <authorList>
            <person name="Whitman W."/>
        </authorList>
    </citation>
    <scope>NUCLEOTIDE SEQUENCE [LARGE SCALE GENOMIC DNA]</scope>
    <source>
        <strain evidence="1 2">CECT 8075</strain>
    </source>
</reference>
<keyword evidence="2" id="KW-1185">Reference proteome</keyword>
<name>A0A7W5H6T3_9BACT</name>
<accession>A0A7W5H6T3</accession>
<evidence type="ECO:0008006" key="3">
    <source>
        <dbReference type="Google" id="ProtNLM"/>
    </source>
</evidence>
<proteinExistence type="predicted"/>
<gene>
    <name evidence="1" type="ORF">FHS27_003035</name>
</gene>
<dbReference type="RefSeq" id="WP_184305579.1">
    <property type="nucleotide sequence ID" value="NZ_JACHXU010000009.1"/>
</dbReference>
<evidence type="ECO:0000313" key="2">
    <source>
        <dbReference type="Proteomes" id="UP000536179"/>
    </source>
</evidence>
<sequence>MPSLSNRLWMILTLKCGQASILMSDSLDRKLLWHERLALRGHLIACRVCPTLKTQLETIARTSRRKPPSDINLSSDAKQRLKEAIRASQTIEE</sequence>
<comment type="caution">
    <text evidence="1">The sequence shown here is derived from an EMBL/GenBank/DDBJ whole genome shotgun (WGS) entry which is preliminary data.</text>
</comment>
<organism evidence="1 2">
    <name type="scientific">Aporhodopirellula rubra</name>
    <dbReference type="NCBI Taxonomy" id="980271"/>
    <lineage>
        <taxon>Bacteria</taxon>
        <taxon>Pseudomonadati</taxon>
        <taxon>Planctomycetota</taxon>
        <taxon>Planctomycetia</taxon>
        <taxon>Pirellulales</taxon>
        <taxon>Pirellulaceae</taxon>
        <taxon>Aporhodopirellula</taxon>
    </lineage>
</organism>
<protein>
    <recommendedName>
        <fullName evidence="3">Zinc-finger domain-containing protein</fullName>
    </recommendedName>
</protein>
<dbReference type="EMBL" id="JACHXU010000009">
    <property type="protein sequence ID" value="MBB3207216.1"/>
    <property type="molecule type" value="Genomic_DNA"/>
</dbReference>
<dbReference type="AlphaFoldDB" id="A0A7W5H6T3"/>